<dbReference type="PIRSF" id="PIRSF006386">
    <property type="entry name" value="HCCAis_GSTk"/>
    <property type="match status" value="1"/>
</dbReference>
<dbReference type="AlphaFoldDB" id="A0A545TZQ5"/>
<dbReference type="OrthoDB" id="5244108at2"/>
<evidence type="ECO:0000259" key="3">
    <source>
        <dbReference type="Pfam" id="PF01323"/>
    </source>
</evidence>
<dbReference type="GO" id="GO:0018845">
    <property type="term" value="F:2-hydroxychromene-2-carboxylate isomerase activity"/>
    <property type="evidence" value="ECO:0007669"/>
    <property type="project" value="UniProtKB-UniRule"/>
</dbReference>
<dbReference type="RefSeq" id="WP_142903710.1">
    <property type="nucleotide sequence ID" value="NZ_ML660090.1"/>
</dbReference>
<evidence type="ECO:0000313" key="4">
    <source>
        <dbReference type="EMBL" id="TQV82694.1"/>
    </source>
</evidence>
<proteinExistence type="inferred from homology"/>
<dbReference type="Pfam" id="PF01323">
    <property type="entry name" value="DSBA"/>
    <property type="match status" value="1"/>
</dbReference>
<name>A0A545TZQ5_9GAMM</name>
<evidence type="ECO:0000256" key="1">
    <source>
        <dbReference type="PIRNR" id="PIRNR006386"/>
    </source>
</evidence>
<reference evidence="4 5" key="1">
    <citation type="submission" date="2019-06" db="EMBL/GenBank/DDBJ databases">
        <title>Whole genome sequence for Cellvibrionaceae sp. R142.</title>
        <authorList>
            <person name="Wang G."/>
        </authorList>
    </citation>
    <scope>NUCLEOTIDE SEQUENCE [LARGE SCALE GENOMIC DNA]</scope>
    <source>
        <strain evidence="4 5">R142</strain>
    </source>
</reference>
<accession>A0A545TZQ5</accession>
<comment type="similarity">
    <text evidence="1">Belongs to the GST superfamily. NadH family.</text>
</comment>
<dbReference type="EMBL" id="VHSG01000007">
    <property type="protein sequence ID" value="TQV82694.1"/>
    <property type="molecule type" value="Genomic_DNA"/>
</dbReference>
<dbReference type="InterPro" id="IPR001853">
    <property type="entry name" value="DSBA-like_thioredoxin_dom"/>
</dbReference>
<dbReference type="PANTHER" id="PTHR42943:SF2">
    <property type="entry name" value="GLUTATHIONE S-TRANSFERASE KAPPA 1"/>
    <property type="match status" value="1"/>
</dbReference>
<evidence type="ECO:0000313" key="5">
    <source>
        <dbReference type="Proteomes" id="UP000319732"/>
    </source>
</evidence>
<dbReference type="InterPro" id="IPR051924">
    <property type="entry name" value="GST_Kappa/NadH"/>
</dbReference>
<comment type="catalytic activity">
    <reaction evidence="1">
        <text>2-hydroxychromene-2-carboxylate = (3E)-4-(2-hydroxyphenyl)-2-oxobut-3-enoate</text>
        <dbReference type="Rhea" id="RHEA:27401"/>
        <dbReference type="ChEBI" id="CHEBI:59350"/>
        <dbReference type="ChEBI" id="CHEBI:59353"/>
        <dbReference type="EC" id="5.99.1.4"/>
    </reaction>
</comment>
<keyword evidence="1 4" id="KW-0413">Isomerase</keyword>
<keyword evidence="5" id="KW-1185">Reference proteome</keyword>
<feature type="active site" description="Nucleophile" evidence="2">
    <location>
        <position position="13"/>
    </location>
</feature>
<dbReference type="InterPro" id="IPR036249">
    <property type="entry name" value="Thioredoxin-like_sf"/>
</dbReference>
<dbReference type="Gene3D" id="3.40.30.10">
    <property type="entry name" value="Glutaredoxin"/>
    <property type="match status" value="1"/>
</dbReference>
<dbReference type="GO" id="GO:0004602">
    <property type="term" value="F:glutathione peroxidase activity"/>
    <property type="evidence" value="ECO:0007669"/>
    <property type="project" value="TreeGrafter"/>
</dbReference>
<dbReference type="CDD" id="cd03022">
    <property type="entry name" value="DsbA_HCCA_Iso"/>
    <property type="match status" value="1"/>
</dbReference>
<dbReference type="Proteomes" id="UP000319732">
    <property type="component" value="Unassembled WGS sequence"/>
</dbReference>
<sequence length="205" mass="23219">MSVNLDFYFDFASPNAYFAYMAASQIEARTGVPFNYIPVLLGGIFKATNNQPPMMAFADVKNKLDYERIEIERFITRYKLTAFTFNSHFPVNTLQVMRGATAALIDGILPAYMEAVFRHMWEESRKMDDPETILTALNEAGLDGEQLVQRMQDAEVKQALKDNTAAAVERGAFGIPTFFVNDEIYFGKDRLRDVEERVLSLQAAS</sequence>
<gene>
    <name evidence="4" type="ORF">FKG94_08185</name>
</gene>
<dbReference type="GO" id="GO:0004364">
    <property type="term" value="F:glutathione transferase activity"/>
    <property type="evidence" value="ECO:0007669"/>
    <property type="project" value="TreeGrafter"/>
</dbReference>
<dbReference type="SUPFAM" id="SSF52833">
    <property type="entry name" value="Thioredoxin-like"/>
    <property type="match status" value="1"/>
</dbReference>
<organism evidence="4 5">
    <name type="scientific">Exilibacterium tricleocarpae</name>
    <dbReference type="NCBI Taxonomy" id="2591008"/>
    <lineage>
        <taxon>Bacteria</taxon>
        <taxon>Pseudomonadati</taxon>
        <taxon>Pseudomonadota</taxon>
        <taxon>Gammaproteobacteria</taxon>
        <taxon>Cellvibrionales</taxon>
        <taxon>Cellvibrionaceae</taxon>
        <taxon>Exilibacterium</taxon>
    </lineage>
</organism>
<dbReference type="EC" id="5.99.1.4" evidence="1"/>
<evidence type="ECO:0000256" key="2">
    <source>
        <dbReference type="PIRSR" id="PIRSR006386-1"/>
    </source>
</evidence>
<feature type="domain" description="DSBA-like thioredoxin" evidence="3">
    <location>
        <begin position="5"/>
        <end position="197"/>
    </location>
</feature>
<dbReference type="PANTHER" id="PTHR42943">
    <property type="entry name" value="GLUTATHIONE S-TRANSFERASE KAPPA"/>
    <property type="match status" value="1"/>
</dbReference>
<dbReference type="GO" id="GO:1901170">
    <property type="term" value="P:naphthalene catabolic process"/>
    <property type="evidence" value="ECO:0007669"/>
    <property type="project" value="InterPro"/>
</dbReference>
<protein>
    <recommendedName>
        <fullName evidence="1">2-hydroxychromene-2-carboxylate isomerase</fullName>
        <ecNumber evidence="1">5.99.1.4</ecNumber>
    </recommendedName>
</protein>
<dbReference type="GO" id="GO:0006749">
    <property type="term" value="P:glutathione metabolic process"/>
    <property type="evidence" value="ECO:0007669"/>
    <property type="project" value="TreeGrafter"/>
</dbReference>
<dbReference type="InterPro" id="IPR014440">
    <property type="entry name" value="HCCAis_GSTk"/>
</dbReference>
<comment type="caution">
    <text evidence="4">The sequence shown here is derived from an EMBL/GenBank/DDBJ whole genome shotgun (WGS) entry which is preliminary data.</text>
</comment>
<dbReference type="InterPro" id="IPR044087">
    <property type="entry name" value="NahD-like"/>
</dbReference>